<accession>A0AAV3PXE6</accession>
<dbReference type="EMBL" id="BAABME010002878">
    <property type="protein sequence ID" value="GAA0156502.1"/>
    <property type="molecule type" value="Genomic_DNA"/>
</dbReference>
<evidence type="ECO:0000259" key="1">
    <source>
        <dbReference type="Pfam" id="PF22936"/>
    </source>
</evidence>
<reference evidence="2 3" key="1">
    <citation type="submission" date="2024-01" db="EMBL/GenBank/DDBJ databases">
        <title>The complete chloroplast genome sequence of Lithospermum erythrorhizon: insights into the phylogenetic relationship among Boraginaceae species and the maternal lineages of purple gromwells.</title>
        <authorList>
            <person name="Okada T."/>
            <person name="Watanabe K."/>
        </authorList>
    </citation>
    <scope>NUCLEOTIDE SEQUENCE [LARGE SCALE GENOMIC DNA]</scope>
</reference>
<dbReference type="Pfam" id="PF22936">
    <property type="entry name" value="Pol_BBD"/>
    <property type="match status" value="1"/>
</dbReference>
<protein>
    <recommendedName>
        <fullName evidence="1">Retrovirus-related Pol polyprotein from transposon TNT 1-94-like beta-barrel domain-containing protein</fullName>
    </recommendedName>
</protein>
<evidence type="ECO:0000313" key="2">
    <source>
        <dbReference type="EMBL" id="GAA0156502.1"/>
    </source>
</evidence>
<dbReference type="InterPro" id="IPR054722">
    <property type="entry name" value="PolX-like_BBD"/>
</dbReference>
<dbReference type="PANTHER" id="PTHR47592">
    <property type="entry name" value="PBF68 PROTEIN"/>
    <property type="match status" value="1"/>
</dbReference>
<evidence type="ECO:0000313" key="3">
    <source>
        <dbReference type="Proteomes" id="UP001454036"/>
    </source>
</evidence>
<name>A0AAV3PXE6_LITER</name>
<feature type="domain" description="Retrovirus-related Pol polyprotein from transposon TNT 1-94-like beta-barrel" evidence="1">
    <location>
        <begin position="31"/>
        <end position="94"/>
    </location>
</feature>
<dbReference type="Proteomes" id="UP001454036">
    <property type="component" value="Unassembled WGS sequence"/>
</dbReference>
<dbReference type="AlphaFoldDB" id="A0AAV3PXE6"/>
<organism evidence="2 3">
    <name type="scientific">Lithospermum erythrorhizon</name>
    <name type="common">Purple gromwell</name>
    <name type="synonym">Lithospermum officinale var. erythrorhizon</name>
    <dbReference type="NCBI Taxonomy" id="34254"/>
    <lineage>
        <taxon>Eukaryota</taxon>
        <taxon>Viridiplantae</taxon>
        <taxon>Streptophyta</taxon>
        <taxon>Embryophyta</taxon>
        <taxon>Tracheophyta</taxon>
        <taxon>Spermatophyta</taxon>
        <taxon>Magnoliopsida</taxon>
        <taxon>eudicotyledons</taxon>
        <taxon>Gunneridae</taxon>
        <taxon>Pentapetalae</taxon>
        <taxon>asterids</taxon>
        <taxon>lamiids</taxon>
        <taxon>Boraginales</taxon>
        <taxon>Boraginaceae</taxon>
        <taxon>Boraginoideae</taxon>
        <taxon>Lithospermeae</taxon>
        <taxon>Lithospermum</taxon>
    </lineage>
</organism>
<gene>
    <name evidence="2" type="ORF">LIER_13989</name>
</gene>
<comment type="caution">
    <text evidence="2">The sequence shown here is derived from an EMBL/GenBank/DDBJ whole genome shotgun (WGS) entry which is preliminary data.</text>
</comment>
<keyword evidence="3" id="KW-1185">Reference proteome</keyword>
<proteinExistence type="predicted"/>
<sequence length="115" mass="12743">MVNAMTNGMSDINLSIMVSEVNLVGSNPREWRIDTGATRHICLAKKFFTNFKPLTTGEKMYMGNSSTSTIEGEGTIVLKMTSGKKVTLNHVLYCMCQKFARISSLDHCLANTIFV</sequence>